<feature type="transmembrane region" description="Helical" evidence="14">
    <location>
        <begin position="72"/>
        <end position="99"/>
    </location>
</feature>
<organism evidence="16 17">
    <name type="scientific">Chiloscyllium punctatum</name>
    <name type="common">Brownbanded bambooshark</name>
    <name type="synonym">Hemiscyllium punctatum</name>
    <dbReference type="NCBI Taxonomy" id="137246"/>
    <lineage>
        <taxon>Eukaryota</taxon>
        <taxon>Metazoa</taxon>
        <taxon>Chordata</taxon>
        <taxon>Craniata</taxon>
        <taxon>Vertebrata</taxon>
        <taxon>Chondrichthyes</taxon>
        <taxon>Elasmobranchii</taxon>
        <taxon>Galeomorphii</taxon>
        <taxon>Galeoidea</taxon>
        <taxon>Orectolobiformes</taxon>
        <taxon>Hemiscylliidae</taxon>
        <taxon>Chiloscyllium</taxon>
    </lineage>
</organism>
<evidence type="ECO:0000313" key="16">
    <source>
        <dbReference type="EMBL" id="GCC36699.1"/>
    </source>
</evidence>
<dbReference type="AlphaFoldDB" id="A0A401T214"/>
<keyword evidence="5 14" id="KW-1133">Transmembrane helix</keyword>
<evidence type="ECO:0000256" key="9">
    <source>
        <dbReference type="ARBA" id="ARBA00023224"/>
    </source>
</evidence>
<dbReference type="PANTHER" id="PTHR24230">
    <property type="entry name" value="G-PROTEIN COUPLED RECEPTOR"/>
    <property type="match status" value="1"/>
</dbReference>
<feature type="transmembrane region" description="Helical" evidence="14">
    <location>
        <begin position="154"/>
        <end position="174"/>
    </location>
</feature>
<keyword evidence="7 14" id="KW-0472">Membrane</keyword>
<feature type="transmembrane region" description="Helical" evidence="14">
    <location>
        <begin position="250"/>
        <end position="271"/>
    </location>
</feature>
<protein>
    <recommendedName>
        <fullName evidence="2">Urotensin-2 receptor</fullName>
    </recommendedName>
    <alternativeName>
        <fullName evidence="11">Urotensin II receptor</fullName>
    </alternativeName>
</protein>
<feature type="region of interest" description="Disordered" evidence="13">
    <location>
        <begin position="1"/>
        <end position="24"/>
    </location>
</feature>
<dbReference type="OMA" id="HRSFYRY"/>
<reference evidence="16 17" key="1">
    <citation type="journal article" date="2018" name="Nat. Ecol. Evol.">
        <title>Shark genomes provide insights into elasmobranch evolution and the origin of vertebrates.</title>
        <authorList>
            <person name="Hara Y"/>
            <person name="Yamaguchi K"/>
            <person name="Onimaru K"/>
            <person name="Kadota M"/>
            <person name="Koyanagi M"/>
            <person name="Keeley SD"/>
            <person name="Tatsumi K"/>
            <person name="Tanaka K"/>
            <person name="Motone F"/>
            <person name="Kageyama Y"/>
            <person name="Nozu R"/>
            <person name="Adachi N"/>
            <person name="Nishimura O"/>
            <person name="Nakagawa R"/>
            <person name="Tanegashima C"/>
            <person name="Kiyatake I"/>
            <person name="Matsumoto R"/>
            <person name="Murakumo K"/>
            <person name="Nishida K"/>
            <person name="Terakita A"/>
            <person name="Kuratani S"/>
            <person name="Sato K"/>
            <person name="Hyodo S Kuraku.S."/>
        </authorList>
    </citation>
    <scope>NUCLEOTIDE SEQUENCE [LARGE SCALE GENOMIC DNA]</scope>
</reference>
<evidence type="ECO:0000256" key="4">
    <source>
        <dbReference type="ARBA" id="ARBA00022692"/>
    </source>
</evidence>
<dbReference type="PRINTS" id="PR00647">
    <property type="entry name" value="UROTENSIN2R"/>
</dbReference>
<dbReference type="PROSITE" id="PS50262">
    <property type="entry name" value="G_PROTEIN_RECEP_F1_2"/>
    <property type="match status" value="1"/>
</dbReference>
<dbReference type="CDD" id="cd14999">
    <property type="entry name" value="7tmA_UII-R"/>
    <property type="match status" value="1"/>
</dbReference>
<evidence type="ECO:0000256" key="8">
    <source>
        <dbReference type="ARBA" id="ARBA00023170"/>
    </source>
</evidence>
<evidence type="ECO:0000256" key="6">
    <source>
        <dbReference type="ARBA" id="ARBA00023040"/>
    </source>
</evidence>
<dbReference type="GO" id="GO:0008217">
    <property type="term" value="P:regulation of blood pressure"/>
    <property type="evidence" value="ECO:0007669"/>
    <property type="project" value="InterPro"/>
</dbReference>
<evidence type="ECO:0000256" key="13">
    <source>
        <dbReference type="SAM" id="MobiDB-lite"/>
    </source>
</evidence>
<keyword evidence="9 12" id="KW-0807">Transducer</keyword>
<accession>A0A401T214</accession>
<keyword evidence="17" id="KW-1185">Reference proteome</keyword>
<comment type="caution">
    <text evidence="16">The sequence shown here is derived from an EMBL/GenBank/DDBJ whole genome shotgun (WGS) entry which is preliminary data.</text>
</comment>
<feature type="compositionally biased region" description="Polar residues" evidence="13">
    <location>
        <begin position="12"/>
        <end position="24"/>
    </location>
</feature>
<evidence type="ECO:0000256" key="11">
    <source>
        <dbReference type="ARBA" id="ARBA00032764"/>
    </source>
</evidence>
<dbReference type="PROSITE" id="PS00237">
    <property type="entry name" value="G_PROTEIN_RECEP_F1_1"/>
    <property type="match status" value="1"/>
</dbReference>
<feature type="region of interest" description="Disordered" evidence="13">
    <location>
        <begin position="347"/>
        <end position="371"/>
    </location>
</feature>
<dbReference type="GO" id="GO:0005886">
    <property type="term" value="C:plasma membrane"/>
    <property type="evidence" value="ECO:0007669"/>
    <property type="project" value="UniProtKB-SubCell"/>
</dbReference>
<keyword evidence="4 12" id="KW-0812">Transmembrane</keyword>
<feature type="transmembrane region" description="Helical" evidence="14">
    <location>
        <begin position="291"/>
        <end position="313"/>
    </location>
</feature>
<keyword evidence="6 12" id="KW-0297">G-protein coupled receptor</keyword>
<dbReference type="GO" id="GO:0007218">
    <property type="term" value="P:neuropeptide signaling pathway"/>
    <property type="evidence" value="ECO:0007669"/>
    <property type="project" value="TreeGrafter"/>
</dbReference>
<dbReference type="InterPro" id="IPR000276">
    <property type="entry name" value="GPCR_Rhodpsn"/>
</dbReference>
<dbReference type="Pfam" id="PF00001">
    <property type="entry name" value="7tm_1"/>
    <property type="match status" value="1"/>
</dbReference>
<evidence type="ECO:0000256" key="5">
    <source>
        <dbReference type="ARBA" id="ARBA00022989"/>
    </source>
</evidence>
<comment type="subcellular location">
    <subcellularLocation>
        <location evidence="1">Cell membrane</location>
        <topology evidence="1">Multi-pass membrane protein</topology>
    </subcellularLocation>
</comment>
<dbReference type="STRING" id="137246.A0A401T214"/>
<evidence type="ECO:0000256" key="12">
    <source>
        <dbReference type="RuleBase" id="RU000688"/>
    </source>
</evidence>
<gene>
    <name evidence="16" type="ORF">chiPu_0015197</name>
</gene>
<dbReference type="SUPFAM" id="SSF81321">
    <property type="entry name" value="Family A G protein-coupled receptor-like"/>
    <property type="match status" value="1"/>
</dbReference>
<evidence type="ECO:0000256" key="1">
    <source>
        <dbReference type="ARBA" id="ARBA00004651"/>
    </source>
</evidence>
<dbReference type="InterPro" id="IPR000670">
    <property type="entry name" value="Urot_II_rcpt"/>
</dbReference>
<comment type="similarity">
    <text evidence="12">Belongs to the G-protein coupled receptor 1 family.</text>
</comment>
<dbReference type="GO" id="GO:0001604">
    <property type="term" value="F:urotensin II receptor activity"/>
    <property type="evidence" value="ECO:0007669"/>
    <property type="project" value="InterPro"/>
</dbReference>
<dbReference type="Proteomes" id="UP000287033">
    <property type="component" value="Unassembled WGS sequence"/>
</dbReference>
<feature type="transmembrane region" description="Helical" evidence="14">
    <location>
        <begin position="201"/>
        <end position="230"/>
    </location>
</feature>
<evidence type="ECO:0000256" key="14">
    <source>
        <dbReference type="SAM" id="Phobius"/>
    </source>
</evidence>
<proteinExistence type="inferred from homology"/>
<dbReference type="EMBL" id="BEZZ01000870">
    <property type="protein sequence ID" value="GCC36699.1"/>
    <property type="molecule type" value="Genomic_DNA"/>
</dbReference>
<evidence type="ECO:0000256" key="3">
    <source>
        <dbReference type="ARBA" id="ARBA00022475"/>
    </source>
</evidence>
<evidence type="ECO:0000259" key="15">
    <source>
        <dbReference type="PROSITE" id="PS50262"/>
    </source>
</evidence>
<feature type="transmembrane region" description="Helical" evidence="14">
    <location>
        <begin position="111"/>
        <end position="133"/>
    </location>
</feature>
<dbReference type="PANTHER" id="PTHR24230:SF53">
    <property type="entry name" value="UROTENSIN-2 RECEPTOR"/>
    <property type="match status" value="1"/>
</dbReference>
<evidence type="ECO:0000256" key="2">
    <source>
        <dbReference type="ARBA" id="ARBA00014302"/>
    </source>
</evidence>
<keyword evidence="3" id="KW-1003">Cell membrane</keyword>
<feature type="compositionally biased region" description="Low complexity" evidence="13">
    <location>
        <begin position="348"/>
        <end position="362"/>
    </location>
</feature>
<sequence length="371" mass="41824">MCMLPPARDNMYPNSSENLTVSDSPSSLRAKDELMLTSAFGTVLSFMCVAGLAGNVYTLVLMCQSMRSAASMYIYIVSLALADLLYLSTIPFIVCTSLAKSWYFGDLGCRLLLSLDLLTMHASIFTLTVMCTERYLAVVKPLAMVKRSQGYRKAMAGAVWLLSLFLTLPVTSMVNLQESRRENGTVRRMCAPTWTGQTYTIYLTVLFNTSIVAPGVIIGFLYTQLARTYLQSQRNTLSKRGNSRSSKQRVVLMIFGIVVVFWACFLPFWVWQLIRLYCKSLKLTRRTVTCINYLMTCLTYSNSCINPFLYTLLTKNYKEYMKNKQRHFQRSASASFKRHASLRPSLKSISSCNQTSNSSESIAMGHLKGSK</sequence>
<evidence type="ECO:0000256" key="10">
    <source>
        <dbReference type="ARBA" id="ARBA00025579"/>
    </source>
</evidence>
<feature type="transmembrane region" description="Helical" evidence="14">
    <location>
        <begin position="34"/>
        <end position="60"/>
    </location>
</feature>
<feature type="domain" description="G-protein coupled receptors family 1 profile" evidence="15">
    <location>
        <begin position="54"/>
        <end position="310"/>
    </location>
</feature>
<dbReference type="OrthoDB" id="6076970at2759"/>
<dbReference type="Gene3D" id="1.20.1070.10">
    <property type="entry name" value="Rhodopsin 7-helix transmembrane proteins"/>
    <property type="match status" value="1"/>
</dbReference>
<keyword evidence="8 12" id="KW-0675">Receptor</keyword>
<dbReference type="InterPro" id="IPR017452">
    <property type="entry name" value="GPCR_Rhodpsn_7TM"/>
</dbReference>
<evidence type="ECO:0000313" key="17">
    <source>
        <dbReference type="Proteomes" id="UP000287033"/>
    </source>
</evidence>
<comment type="function">
    <text evidence="10">High affinity receptor for urotensin-2 and urotensin-2B. The activity of this receptor is mediated by a G-protein that activate a phosphatidylinositol-calcium second messenger system.</text>
</comment>
<evidence type="ECO:0000256" key="7">
    <source>
        <dbReference type="ARBA" id="ARBA00023136"/>
    </source>
</evidence>
<dbReference type="GO" id="GO:0097746">
    <property type="term" value="P:blood vessel diameter maintenance"/>
    <property type="evidence" value="ECO:0007669"/>
    <property type="project" value="InterPro"/>
</dbReference>
<name>A0A401T214_CHIPU</name>
<dbReference type="PRINTS" id="PR00237">
    <property type="entry name" value="GPCRRHODOPSN"/>
</dbReference>